<evidence type="ECO:0000256" key="4">
    <source>
        <dbReference type="ARBA" id="ARBA00023002"/>
    </source>
</evidence>
<keyword evidence="3" id="KW-0274">FAD</keyword>
<keyword evidence="4" id="KW-0560">Oxidoreductase</keyword>
<proteinExistence type="inferred from homology"/>
<comment type="caution">
    <text evidence="5">The sequence shown here is derived from an EMBL/GenBank/DDBJ whole genome shotgun (WGS) entry which is preliminary data.</text>
</comment>
<name>A0ABP9QWN5_9PSEU</name>
<reference evidence="6" key="1">
    <citation type="journal article" date="2019" name="Int. J. Syst. Evol. Microbiol.">
        <title>The Global Catalogue of Microorganisms (GCM) 10K type strain sequencing project: providing services to taxonomists for standard genome sequencing and annotation.</title>
        <authorList>
            <consortium name="The Broad Institute Genomics Platform"/>
            <consortium name="The Broad Institute Genome Sequencing Center for Infectious Disease"/>
            <person name="Wu L."/>
            <person name="Ma J."/>
        </authorList>
    </citation>
    <scope>NUCLEOTIDE SEQUENCE [LARGE SCALE GENOMIC DNA]</scope>
    <source>
        <strain evidence="6">JCM 18303</strain>
    </source>
</reference>
<dbReference type="Proteomes" id="UP001428817">
    <property type="component" value="Unassembled WGS sequence"/>
</dbReference>
<organism evidence="5 6">
    <name type="scientific">Pseudonocardia eucalypti</name>
    <dbReference type="NCBI Taxonomy" id="648755"/>
    <lineage>
        <taxon>Bacteria</taxon>
        <taxon>Bacillati</taxon>
        <taxon>Actinomycetota</taxon>
        <taxon>Actinomycetes</taxon>
        <taxon>Pseudonocardiales</taxon>
        <taxon>Pseudonocardiaceae</taxon>
        <taxon>Pseudonocardia</taxon>
    </lineage>
</organism>
<protein>
    <submittedName>
        <fullName evidence="5">NAD(P)/FAD-dependent oxidoreductase</fullName>
    </submittedName>
</protein>
<dbReference type="PANTHER" id="PTHR42877:SF4">
    <property type="entry name" value="FAD_NAD(P)-BINDING DOMAIN-CONTAINING PROTEIN-RELATED"/>
    <property type="match status" value="1"/>
</dbReference>
<dbReference type="RefSeq" id="WP_185061436.1">
    <property type="nucleotide sequence ID" value="NZ_BAABJP010000041.1"/>
</dbReference>
<dbReference type="InterPro" id="IPR020946">
    <property type="entry name" value="Flavin_mOase-like"/>
</dbReference>
<dbReference type="Gene3D" id="3.50.50.60">
    <property type="entry name" value="FAD/NAD(P)-binding domain"/>
    <property type="match status" value="2"/>
</dbReference>
<dbReference type="EMBL" id="BAABJP010000041">
    <property type="protein sequence ID" value="GAA5168828.1"/>
    <property type="molecule type" value="Genomic_DNA"/>
</dbReference>
<dbReference type="InterPro" id="IPR036188">
    <property type="entry name" value="FAD/NAD-bd_sf"/>
</dbReference>
<keyword evidence="6" id="KW-1185">Reference proteome</keyword>
<keyword evidence="2" id="KW-0285">Flavoprotein</keyword>
<dbReference type="PANTHER" id="PTHR42877">
    <property type="entry name" value="L-ORNITHINE N(5)-MONOOXYGENASE-RELATED"/>
    <property type="match status" value="1"/>
</dbReference>
<comment type="similarity">
    <text evidence="1">Belongs to the FAD-binding monooxygenase family.</text>
</comment>
<dbReference type="InterPro" id="IPR051209">
    <property type="entry name" value="FAD-bind_Monooxygenase_sf"/>
</dbReference>
<dbReference type="Pfam" id="PF00743">
    <property type="entry name" value="FMO-like"/>
    <property type="match status" value="1"/>
</dbReference>
<evidence type="ECO:0000256" key="2">
    <source>
        <dbReference type="ARBA" id="ARBA00022630"/>
    </source>
</evidence>
<evidence type="ECO:0000313" key="6">
    <source>
        <dbReference type="Proteomes" id="UP001428817"/>
    </source>
</evidence>
<sequence>MTISAQDVDRFVPAGELIPLLCSVAELTGDRTLLADEFRPRLELEMIAIPEHGGLSAEVAEEAFERVRNALKRHPASGDIGGQTDLSAEEIIDFLTNGAGDYAGLMKRELGEPVQVTWTKDEVAPERDFVVGIVGAGQSGLAMARELRRLGIDYVLFEAADKVGGTWRWNTYPGCRLDTSTLAYSYSFFQRRDWRHYFAVREEIEDYYIEFAEHEQLLESIQFNSEVTRASWNEGDARWELDVRDTRSGEVSGVLVQALISAVGFVNQPKIPDFKGLDQYRGEKIHSAEWHSGVEYRGKRVNLIGTGASAYQIAPNIVDEVESLTIFQRSAPWMLPAPLYEAEVSPGRQWLMENIPSYYRWLRLWEFWHSTIGKYALTMADPNWSFTESVSEPNQRFRDALVSNIRGQYDGHEDLLGAVIPKYPVGVKRMLRDNGQWARTLQQPHTVLVTEAIESFDEEGIRTVSGDHHRADLTVFATGFHGTNYLGTIDVRGRGGLSLREHWGDESRAYKGVTVPGFPNLFCVAGPNTGLVAIGSQTFMCECGINYITECLRHLFVTGATAIEPTRDAYRDYVKWIEEGNRGMAWAAVPEQSWYRNASGTNTVVWPYPLLTYYELTRSVDEDEVVMTYPASQKASA</sequence>
<dbReference type="SUPFAM" id="SSF51905">
    <property type="entry name" value="FAD/NAD(P)-binding domain"/>
    <property type="match status" value="2"/>
</dbReference>
<evidence type="ECO:0000256" key="3">
    <source>
        <dbReference type="ARBA" id="ARBA00022827"/>
    </source>
</evidence>
<gene>
    <name evidence="5" type="ORF">GCM10023321_63460</name>
</gene>
<evidence type="ECO:0000313" key="5">
    <source>
        <dbReference type="EMBL" id="GAA5168828.1"/>
    </source>
</evidence>
<accession>A0ABP9QWN5</accession>
<evidence type="ECO:0000256" key="1">
    <source>
        <dbReference type="ARBA" id="ARBA00010139"/>
    </source>
</evidence>